<keyword evidence="7" id="KW-0408">Iron</keyword>
<evidence type="ECO:0000256" key="6">
    <source>
        <dbReference type="ARBA" id="ARBA00022792"/>
    </source>
</evidence>
<evidence type="ECO:0000256" key="1">
    <source>
        <dbReference type="ARBA" id="ARBA00004273"/>
    </source>
</evidence>
<evidence type="ECO:0000313" key="14">
    <source>
        <dbReference type="EMBL" id="ERF76703.1"/>
    </source>
</evidence>
<sequence>MAMSTQEMTSGQSAAENHSLPQWSGKRVVHPPATAKTRFDVIETIRWFRQPQSGLYCKDMIIRGMLLVNDDFGGLGHFDDRVLITRLARRTNESRSTLPAAIKAASNTLQKQAMIGILISRDFQKLPVTFRDRERYGVSGFWHLSHVFAVRSEGPKEGQVHTDLMACLVYSGPRETMWWNVAEDETATNAVKVLKEEETFDKMFEKEECSLCSEESLTIFAEGWVCTNVVCSSLGRDQSGQVPKTKTYSQRFLQPWVSQELMKKTPPPLLPDLLIQPPQLTDDSKKSFETLRHFWRGWVCPACATLNRRLDYHQMVCPCGEFSAPSPPPNLTLGQVTPKEYLELNAKNKLPPVTIKHNAAKLAEQEFTDNYAIYTWEFEAEAKVTALYPRTAAHAGPNGNDKVFEEMQEKTRSGVIPMKRVPFGNSSGLDATTRQFGANFGRDYKASMIMSTTPFEQADPLIGQLVRRAEAVVLGTVGMNVSFNEALLLAYLPEMYIGWHDDGEADLGDTVISHSVGGNCVMKFAMKGDYWWGKKERGDKGKMTLAPDDPHLPGCVKRQERRALLDKYRKGELTKEQYETQLGDVVRDFKVSRSNISPLLMSVVVPHGGYIIMHGKNMQKYYEHSANSTGLMRFVMTMRHIGDKHQEQTLTSRRAAAEARVAAESVLGKRKERSECPMHTFASPPSSFPPLPESSASQTQPSSCPAKSPNQPLPSHKDDTSSTLSKLNPLNYMPSNISNNPEHSEQTISLPLSRDTSSIPRGDGSNTKWEYPSPQQMYNAMLRKGYTDTPVDAVESMVAVHNFLNEGAWEEIVTWEEIFQGGLKEAWRKCSLGEEGMRMERLRQEVQRIRREELGLEAANQEDPYKPELVRFQGRPRDMTPKAGILQALGYVWPTKFGSEPPFDRHDWYVTRRTPSGTTREVRYIIDYYSADPEPTGEPVFYLDIRPAIDTPSAAVERMMRWGGDVWHRASGAVIREQQKGNGASS</sequence>
<evidence type="ECO:0000256" key="11">
    <source>
        <dbReference type="SAM" id="Coils"/>
    </source>
</evidence>
<keyword evidence="8" id="KW-0496">Mitochondrion</keyword>
<dbReference type="SUPFAM" id="SSF51197">
    <property type="entry name" value="Clavaminate synthase-like"/>
    <property type="match status" value="1"/>
</dbReference>
<dbReference type="InterPro" id="IPR037151">
    <property type="entry name" value="AlkB-like_sf"/>
</dbReference>
<dbReference type="GO" id="GO:0005743">
    <property type="term" value="C:mitochondrial inner membrane"/>
    <property type="evidence" value="ECO:0007669"/>
    <property type="project" value="UniProtKB-SubCell"/>
</dbReference>
<dbReference type="Pfam" id="PF13532">
    <property type="entry name" value="2OG-FeII_Oxy_2"/>
    <property type="match status" value="1"/>
</dbReference>
<gene>
    <name evidence="14" type="ORF">EPUS_02242</name>
</gene>
<dbReference type="PROSITE" id="PS51471">
    <property type="entry name" value="FE2OG_OXY"/>
    <property type="match status" value="1"/>
</dbReference>
<dbReference type="EMBL" id="KE720721">
    <property type="protein sequence ID" value="ERF76703.1"/>
    <property type="molecule type" value="Genomic_DNA"/>
</dbReference>
<keyword evidence="10" id="KW-0456">Lyase</keyword>
<keyword evidence="9" id="KW-0472">Membrane</keyword>
<comment type="similarity">
    <text evidence="2">Belongs to the cytochrome c-type heme lyase family.</text>
</comment>
<dbReference type="OrthoDB" id="1158011at2759"/>
<keyword evidence="15" id="KW-1185">Reference proteome</keyword>
<keyword evidence="11" id="KW-0175">Coiled coil</keyword>
<dbReference type="PROSITE" id="PS00822">
    <property type="entry name" value="CYTO_HEME_LYASE_2"/>
    <property type="match status" value="1"/>
</dbReference>
<dbReference type="InterPro" id="IPR005123">
    <property type="entry name" value="Oxoglu/Fe-dep_dioxygenase_dom"/>
</dbReference>
<dbReference type="AlphaFoldDB" id="U1GW57"/>
<dbReference type="Gene3D" id="2.60.120.590">
    <property type="entry name" value="Alpha-ketoglutarate-dependent dioxygenase AlkB-like"/>
    <property type="match status" value="1"/>
</dbReference>
<evidence type="ECO:0000256" key="8">
    <source>
        <dbReference type="ARBA" id="ARBA00023128"/>
    </source>
</evidence>
<evidence type="ECO:0000256" key="3">
    <source>
        <dbReference type="ARBA" id="ARBA00012218"/>
    </source>
</evidence>
<evidence type="ECO:0000259" key="13">
    <source>
        <dbReference type="PROSITE" id="PS51471"/>
    </source>
</evidence>
<keyword evidence="5" id="KW-0479">Metal-binding</keyword>
<dbReference type="PANTHER" id="PTHR12743">
    <property type="entry name" value="CYTOCHROME C1 HEME LYASE"/>
    <property type="match status" value="1"/>
</dbReference>
<name>U1GW57_ENDPU</name>
<accession>U1GW57</accession>
<feature type="region of interest" description="Disordered" evidence="12">
    <location>
        <begin position="1"/>
        <end position="27"/>
    </location>
</feature>
<evidence type="ECO:0000256" key="5">
    <source>
        <dbReference type="ARBA" id="ARBA00022723"/>
    </source>
</evidence>
<dbReference type="HOGENOM" id="CLU_302476_0_0_1"/>
<evidence type="ECO:0000256" key="4">
    <source>
        <dbReference type="ARBA" id="ARBA00022617"/>
    </source>
</evidence>
<dbReference type="InterPro" id="IPR000511">
    <property type="entry name" value="Holocyt_c/c1_synthase"/>
</dbReference>
<protein>
    <recommendedName>
        <fullName evidence="3">holocytochrome-c synthase</fullName>
        <ecNumber evidence="3">4.4.1.17</ecNumber>
    </recommendedName>
</protein>
<evidence type="ECO:0000256" key="9">
    <source>
        <dbReference type="ARBA" id="ARBA00023136"/>
    </source>
</evidence>
<evidence type="ECO:0000256" key="12">
    <source>
        <dbReference type="SAM" id="MobiDB-lite"/>
    </source>
</evidence>
<proteinExistence type="inferred from homology"/>
<dbReference type="GO" id="GO:0004408">
    <property type="term" value="F:holocytochrome-c synthase activity"/>
    <property type="evidence" value="ECO:0007669"/>
    <property type="project" value="UniProtKB-EC"/>
</dbReference>
<dbReference type="GO" id="GO:0046872">
    <property type="term" value="F:metal ion binding"/>
    <property type="evidence" value="ECO:0007669"/>
    <property type="project" value="UniProtKB-KW"/>
</dbReference>
<comment type="subcellular location">
    <subcellularLocation>
        <location evidence="1">Mitochondrion inner membrane</location>
    </subcellularLocation>
</comment>
<feature type="region of interest" description="Disordered" evidence="12">
    <location>
        <begin position="665"/>
        <end position="772"/>
    </location>
</feature>
<organism evidence="14 15">
    <name type="scientific">Endocarpon pusillum (strain Z07020 / HMAS-L-300199)</name>
    <name type="common">Lichen-forming fungus</name>
    <dbReference type="NCBI Taxonomy" id="1263415"/>
    <lineage>
        <taxon>Eukaryota</taxon>
        <taxon>Fungi</taxon>
        <taxon>Dikarya</taxon>
        <taxon>Ascomycota</taxon>
        <taxon>Pezizomycotina</taxon>
        <taxon>Eurotiomycetes</taxon>
        <taxon>Chaetothyriomycetidae</taxon>
        <taxon>Verrucariales</taxon>
        <taxon>Verrucariaceae</taxon>
        <taxon>Endocarpon</taxon>
    </lineage>
</organism>
<dbReference type="Pfam" id="PF01265">
    <property type="entry name" value="Cyto_heme_lyase"/>
    <property type="match status" value="1"/>
</dbReference>
<evidence type="ECO:0000256" key="10">
    <source>
        <dbReference type="ARBA" id="ARBA00023239"/>
    </source>
</evidence>
<dbReference type="Proteomes" id="UP000019373">
    <property type="component" value="Unassembled WGS sequence"/>
</dbReference>
<dbReference type="EC" id="4.4.1.17" evidence="3"/>
<keyword evidence="6" id="KW-0999">Mitochondrion inner membrane</keyword>
<feature type="compositionally biased region" description="Polar residues" evidence="12">
    <location>
        <begin position="698"/>
        <end position="710"/>
    </location>
</feature>
<evidence type="ECO:0000256" key="7">
    <source>
        <dbReference type="ARBA" id="ARBA00023004"/>
    </source>
</evidence>
<feature type="coiled-coil region" evidence="11">
    <location>
        <begin position="832"/>
        <end position="862"/>
    </location>
</feature>
<dbReference type="InterPro" id="IPR027450">
    <property type="entry name" value="AlkB-like"/>
</dbReference>
<feature type="domain" description="Fe2OG dioxygenase" evidence="13">
    <location>
        <begin position="482"/>
        <end position="642"/>
    </location>
</feature>
<dbReference type="PANTHER" id="PTHR12743:SF3">
    <property type="entry name" value="HOLOCYTOCHROME-C SYNTHASE"/>
    <property type="match status" value="1"/>
</dbReference>
<evidence type="ECO:0000313" key="15">
    <source>
        <dbReference type="Proteomes" id="UP000019373"/>
    </source>
</evidence>
<feature type="compositionally biased region" description="Polar residues" evidence="12">
    <location>
        <begin position="1"/>
        <end position="22"/>
    </location>
</feature>
<evidence type="ECO:0000256" key="2">
    <source>
        <dbReference type="ARBA" id="ARBA00007255"/>
    </source>
</evidence>
<dbReference type="OMA" id="VIETIRW"/>
<dbReference type="GeneID" id="19237296"/>
<dbReference type="eggNOG" id="KOG3996">
    <property type="taxonomic scope" value="Eukaryota"/>
</dbReference>
<keyword evidence="4" id="KW-0349">Heme</keyword>
<dbReference type="RefSeq" id="XP_007785915.1">
    <property type="nucleotide sequence ID" value="XM_007787725.1"/>
</dbReference>
<feature type="compositionally biased region" description="Basic and acidic residues" evidence="12">
    <location>
        <begin position="667"/>
        <end position="676"/>
    </location>
</feature>
<feature type="compositionally biased region" description="Polar residues" evidence="12">
    <location>
        <begin position="721"/>
        <end position="772"/>
    </location>
</feature>
<reference evidence="15" key="1">
    <citation type="journal article" date="2014" name="BMC Genomics">
        <title>Genome characteristics reveal the impact of lichenization on lichen-forming fungus Endocarpon pusillum Hedwig (Verrucariales, Ascomycota).</title>
        <authorList>
            <person name="Wang Y.-Y."/>
            <person name="Liu B."/>
            <person name="Zhang X.-Y."/>
            <person name="Zhou Q.-M."/>
            <person name="Zhang T."/>
            <person name="Li H."/>
            <person name="Yu Y.-F."/>
            <person name="Zhang X.-L."/>
            <person name="Hao X.-Y."/>
            <person name="Wang M."/>
            <person name="Wang L."/>
            <person name="Wei J.-C."/>
        </authorList>
    </citation>
    <scope>NUCLEOTIDE SEQUENCE [LARGE SCALE GENOMIC DNA]</scope>
    <source>
        <strain evidence="15">Z07020 / HMAS-L-300199</strain>
    </source>
</reference>